<dbReference type="Gene3D" id="3.10.310.10">
    <property type="entry name" value="Diaminopimelate Epimerase, Chain A, domain 1"/>
    <property type="match status" value="2"/>
</dbReference>
<protein>
    <submittedName>
        <fullName evidence="3">Uncharacterized protein</fullName>
    </submittedName>
</protein>
<dbReference type="SUPFAM" id="SSF54506">
    <property type="entry name" value="Diaminopimelate epimerase-like"/>
    <property type="match status" value="2"/>
</dbReference>
<dbReference type="Pfam" id="PF04303">
    <property type="entry name" value="PrpF"/>
    <property type="match status" value="2"/>
</dbReference>
<sequence length="456" mass="48808">MRVPVEFYRGGTSRGLVFPASALAPYSQAARNRIICTAMGSPDPDGRQIDGVGGGISSLSKVAVLSVPTHEQYQSSLRALGPAWAFPGVPWADEPARARDPITGYDAVYRFGQVPINDMYHIDWSSTCGNFIAAAASHVYTHHWKALRPRLQSYLREQFGSDETQHPTAVHFPLRLLMADSGKRVEAHIPLVQLAKGAWHLSRTPDTHIAGVPGRAPGIQVHMPLAVSPFPTGQVCDTIRLEGRDVRVSVVDTGLPIVLVLASDLHVGREQMTQTAAMLDTDTALLARVEEVRQQVARLTPGLQALLSPSAPKVCLVAPRSEYTTSGGETVPAEAMDVLVRAVSVGNFHRSIMATALSSLAVAAACPGSVVATACGSTLCAASQARTTQTLRAITVGQPAGTSMAMAQLHDGVPTAVVYDRTARRVLHGFADTPPFEEMWQSKQAYDAISMTHVDE</sequence>
<dbReference type="PANTHER" id="PTHR43709">
    <property type="entry name" value="ACONITATE ISOMERASE-RELATED"/>
    <property type="match status" value="1"/>
</dbReference>
<evidence type="ECO:0000313" key="3">
    <source>
        <dbReference type="EMBL" id="KOS15960.1"/>
    </source>
</evidence>
<comment type="similarity">
    <text evidence="1">Belongs to the PrpF family.</text>
</comment>
<dbReference type="RefSeq" id="XP_017993592.1">
    <property type="nucleotide sequence ID" value="XM_018137740.1"/>
</dbReference>
<evidence type="ECO:0000256" key="1">
    <source>
        <dbReference type="ARBA" id="ARBA00007673"/>
    </source>
</evidence>
<accession>A0A0M8MXV9</accession>
<name>A0A0M8MXV9_9BASI</name>
<comment type="caution">
    <text evidence="3">The sequence shown here is derived from an EMBL/GenBank/DDBJ whole genome shotgun (WGS) entry which is preliminary data.</text>
</comment>
<dbReference type="InterPro" id="IPR007400">
    <property type="entry name" value="PrpF-like"/>
</dbReference>
<reference evidence="3 4" key="1">
    <citation type="submission" date="2015-07" db="EMBL/GenBank/DDBJ databases">
        <title>Draft Genome Sequence of Malassezia furfur CBS1878 and Malassezia pachydermatis CBS1879.</title>
        <authorList>
            <person name="Triana S."/>
            <person name="Ohm R."/>
            <person name="Gonzalez A."/>
            <person name="DeCock H."/>
            <person name="Restrepo S."/>
            <person name="Celis A."/>
        </authorList>
    </citation>
    <scope>NUCLEOTIDE SEQUENCE [LARGE SCALE GENOMIC DNA]</scope>
    <source>
        <strain evidence="3 4">CBS 1879</strain>
    </source>
</reference>
<proteinExistence type="inferred from homology"/>
<evidence type="ECO:0000256" key="2">
    <source>
        <dbReference type="ARBA" id="ARBA00023235"/>
    </source>
</evidence>
<organism evidence="3 4">
    <name type="scientific">Malassezia pachydermatis</name>
    <dbReference type="NCBI Taxonomy" id="77020"/>
    <lineage>
        <taxon>Eukaryota</taxon>
        <taxon>Fungi</taxon>
        <taxon>Dikarya</taxon>
        <taxon>Basidiomycota</taxon>
        <taxon>Ustilaginomycotina</taxon>
        <taxon>Malasseziomycetes</taxon>
        <taxon>Malasseziales</taxon>
        <taxon>Malasseziaceae</taxon>
        <taxon>Malassezia</taxon>
    </lineage>
</organism>
<dbReference type="OrthoDB" id="10267539at2759"/>
<dbReference type="GeneID" id="28729616"/>
<dbReference type="VEuPathDB" id="FungiDB:Malapachy_3266"/>
<dbReference type="STRING" id="77020.A0A0M8MXV9"/>
<dbReference type="AlphaFoldDB" id="A0A0M8MXV9"/>
<dbReference type="PANTHER" id="PTHR43709:SF2">
    <property type="entry name" value="DUF453 DOMAIN PROTEIN (AFU_ORTHOLOGUE AFUA_6G00360)"/>
    <property type="match status" value="1"/>
</dbReference>
<gene>
    <name evidence="3" type="ORF">Malapachy_3266</name>
</gene>
<dbReference type="Proteomes" id="UP000037751">
    <property type="component" value="Unassembled WGS sequence"/>
</dbReference>
<dbReference type="EMBL" id="LGAV01000001">
    <property type="protein sequence ID" value="KOS15960.1"/>
    <property type="molecule type" value="Genomic_DNA"/>
</dbReference>
<evidence type="ECO:0000313" key="4">
    <source>
        <dbReference type="Proteomes" id="UP000037751"/>
    </source>
</evidence>
<keyword evidence="2" id="KW-0413">Isomerase</keyword>
<dbReference type="GO" id="GO:0016853">
    <property type="term" value="F:isomerase activity"/>
    <property type="evidence" value="ECO:0007669"/>
    <property type="project" value="UniProtKB-KW"/>
</dbReference>
<keyword evidence="4" id="KW-1185">Reference proteome</keyword>